<gene>
    <name evidence="1" type="ORF">FEF10_28330</name>
</gene>
<accession>A0ABY2V947</accession>
<protein>
    <submittedName>
        <fullName evidence="1">Uncharacterized protein</fullName>
    </submittedName>
</protein>
<dbReference type="Proteomes" id="UP000310095">
    <property type="component" value="Unassembled WGS sequence"/>
</dbReference>
<proteinExistence type="predicted"/>
<sequence length="71" mass="7890">MDNFMEHPTYKMNRGAILTQGWRRLVLCLEWGRRRILAAYLRGSSCSRRRIASGSATVAVSISQSACNGAS</sequence>
<name>A0ABY2V947_9PSED</name>
<dbReference type="EMBL" id="VAVY01000005">
    <property type="protein sequence ID" value="TMM60357.1"/>
    <property type="molecule type" value="Genomic_DNA"/>
</dbReference>
<evidence type="ECO:0000313" key="2">
    <source>
        <dbReference type="Proteomes" id="UP000310095"/>
    </source>
</evidence>
<keyword evidence="2" id="KW-1185">Reference proteome</keyword>
<evidence type="ECO:0000313" key="1">
    <source>
        <dbReference type="EMBL" id="TMM60357.1"/>
    </source>
</evidence>
<comment type="caution">
    <text evidence="1">The sequence shown here is derived from an EMBL/GenBank/DDBJ whole genome shotgun (WGS) entry which is preliminary data.</text>
</comment>
<reference evidence="1 2" key="1">
    <citation type="submission" date="2019-05" db="EMBL/GenBank/DDBJ databases">
        <title>Identification and Biocontrol Activity Analysis of Biocontrol Strain PF-1 Based on Genome-wide Data.</title>
        <authorList>
            <person name="Qi J."/>
        </authorList>
    </citation>
    <scope>NUCLEOTIDE SEQUENCE [LARGE SCALE GENOMIC DNA]</scope>
    <source>
        <strain evidence="1 2">PF-1</strain>
    </source>
</reference>
<organism evidence="1 2">
    <name type="scientific">Pseudomonas protegens</name>
    <dbReference type="NCBI Taxonomy" id="380021"/>
    <lineage>
        <taxon>Bacteria</taxon>
        <taxon>Pseudomonadati</taxon>
        <taxon>Pseudomonadota</taxon>
        <taxon>Gammaproteobacteria</taxon>
        <taxon>Pseudomonadales</taxon>
        <taxon>Pseudomonadaceae</taxon>
        <taxon>Pseudomonas</taxon>
    </lineage>
</organism>